<organism evidence="1 2">
    <name type="scientific">Shimia gijangensis</name>
    <dbReference type="NCBI Taxonomy" id="1470563"/>
    <lineage>
        <taxon>Bacteria</taxon>
        <taxon>Pseudomonadati</taxon>
        <taxon>Pseudomonadota</taxon>
        <taxon>Alphaproteobacteria</taxon>
        <taxon>Rhodobacterales</taxon>
        <taxon>Roseobacteraceae</taxon>
    </lineage>
</organism>
<gene>
    <name evidence="1" type="ORF">SAMN05444000_12122</name>
</gene>
<reference evidence="2" key="1">
    <citation type="submission" date="2016-11" db="EMBL/GenBank/DDBJ databases">
        <authorList>
            <person name="Varghese N."/>
            <person name="Submissions S."/>
        </authorList>
    </citation>
    <scope>NUCLEOTIDE SEQUENCE [LARGE SCALE GENOMIC DNA]</scope>
    <source>
        <strain evidence="2">DSM 100564</strain>
    </source>
</reference>
<sequence>MTTLDIPQYIPISECVVDNRIAPHLPEGKYYDY</sequence>
<dbReference type="EMBL" id="FQZQ01000021">
    <property type="protein sequence ID" value="SHK18506.1"/>
    <property type="molecule type" value="Genomic_DNA"/>
</dbReference>
<name>A0A1M6QE82_9RHOB</name>
<evidence type="ECO:0000313" key="2">
    <source>
        <dbReference type="Proteomes" id="UP000183982"/>
    </source>
</evidence>
<proteinExistence type="predicted"/>
<evidence type="ECO:0000313" key="1">
    <source>
        <dbReference type="EMBL" id="SHK18506.1"/>
    </source>
</evidence>
<dbReference type="Proteomes" id="UP000183982">
    <property type="component" value="Unassembled WGS sequence"/>
</dbReference>
<keyword evidence="2" id="KW-1185">Reference proteome</keyword>
<accession>A0A1M6QE82</accession>
<protein>
    <submittedName>
        <fullName evidence="1">Uncharacterized protein</fullName>
    </submittedName>
</protein>
<dbReference type="AlphaFoldDB" id="A0A1M6QE82"/>